<proteinExistence type="predicted"/>
<evidence type="ECO:0000313" key="2">
    <source>
        <dbReference type="EMBL" id="KAA8523944.1"/>
    </source>
</evidence>
<feature type="region of interest" description="Disordered" evidence="1">
    <location>
        <begin position="133"/>
        <end position="157"/>
    </location>
</feature>
<dbReference type="EMBL" id="CM018047">
    <property type="protein sequence ID" value="KAA8523944.1"/>
    <property type="molecule type" value="Genomic_DNA"/>
</dbReference>
<sequence>MDHINESFGSSSSSTTNERVEDPEDLLEDCWFFRNLLDTRPKMLRSYSDPCPSSNSYARNASSSLNKLPEEKVEEKERGNGANMSNSTPQAPRHNLLRSPSLPPWMGREETLQDAESDFTMGKLIRQASLNPEDMLPPRHASKGITKGSSITRHRPRRKPELESINMDGSKETRSRYPINQLITRKSLSDLEIEEVQGFRDLGFTFNKEDLNTSVVNILPGLQEKNREDSDEEQVKRPYLSEAWLAQSSAPPIPNWVDKRSAEDMKAQIKFWARVVASNVR</sequence>
<keyword evidence="3" id="KW-1185">Reference proteome</keyword>
<feature type="region of interest" description="Disordered" evidence="1">
    <location>
        <begin position="1"/>
        <end position="23"/>
    </location>
</feature>
<protein>
    <submittedName>
        <fullName evidence="2">Uncharacterized protein</fullName>
    </submittedName>
</protein>
<evidence type="ECO:0000256" key="1">
    <source>
        <dbReference type="SAM" id="MobiDB-lite"/>
    </source>
</evidence>
<organism evidence="2 3">
    <name type="scientific">Nyssa sinensis</name>
    <dbReference type="NCBI Taxonomy" id="561372"/>
    <lineage>
        <taxon>Eukaryota</taxon>
        <taxon>Viridiplantae</taxon>
        <taxon>Streptophyta</taxon>
        <taxon>Embryophyta</taxon>
        <taxon>Tracheophyta</taxon>
        <taxon>Spermatophyta</taxon>
        <taxon>Magnoliopsida</taxon>
        <taxon>eudicotyledons</taxon>
        <taxon>Gunneridae</taxon>
        <taxon>Pentapetalae</taxon>
        <taxon>asterids</taxon>
        <taxon>Cornales</taxon>
        <taxon>Nyssaceae</taxon>
        <taxon>Nyssa</taxon>
    </lineage>
</organism>
<accession>A0A5J5A1A4</accession>
<reference evidence="2 3" key="1">
    <citation type="submission" date="2019-09" db="EMBL/GenBank/DDBJ databases">
        <title>A chromosome-level genome assembly of the Chinese tupelo Nyssa sinensis.</title>
        <authorList>
            <person name="Yang X."/>
            <person name="Kang M."/>
            <person name="Yang Y."/>
            <person name="Xiong H."/>
            <person name="Wang M."/>
            <person name="Zhang Z."/>
            <person name="Wang Z."/>
            <person name="Wu H."/>
            <person name="Ma T."/>
            <person name="Liu J."/>
            <person name="Xi Z."/>
        </authorList>
    </citation>
    <scope>NUCLEOTIDE SEQUENCE [LARGE SCALE GENOMIC DNA]</scope>
    <source>
        <strain evidence="2">J267</strain>
        <tissue evidence="2">Leaf</tissue>
    </source>
</reference>
<evidence type="ECO:0000313" key="3">
    <source>
        <dbReference type="Proteomes" id="UP000325577"/>
    </source>
</evidence>
<dbReference type="PANTHER" id="PTHR33785">
    <property type="entry name" value="OS06G0550800 PROTEIN"/>
    <property type="match status" value="1"/>
</dbReference>
<feature type="region of interest" description="Disordered" evidence="1">
    <location>
        <begin position="43"/>
        <end position="104"/>
    </location>
</feature>
<gene>
    <name evidence="2" type="ORF">F0562_010367</name>
</gene>
<feature type="compositionally biased region" description="Basic and acidic residues" evidence="1">
    <location>
        <begin position="68"/>
        <end position="79"/>
    </location>
</feature>
<feature type="compositionally biased region" description="Low complexity" evidence="1">
    <location>
        <begin position="53"/>
        <end position="64"/>
    </location>
</feature>
<name>A0A5J5A1A4_9ASTE</name>
<dbReference type="AlphaFoldDB" id="A0A5J5A1A4"/>
<dbReference type="Proteomes" id="UP000325577">
    <property type="component" value="Linkage Group LG4"/>
</dbReference>
<dbReference type="PANTHER" id="PTHR33785:SF5">
    <property type="entry name" value="SERINE_ARGININE REPETITIVE MATRIX PROTEIN"/>
    <property type="match status" value="1"/>
</dbReference>
<dbReference type="OrthoDB" id="1875420at2759"/>